<reference evidence="4" key="2">
    <citation type="submission" date="2022-10" db="EMBL/GenBank/DDBJ databases">
        <authorList>
            <consortium name="ENA_rothamsted_submissions"/>
            <consortium name="culmorum"/>
            <person name="King R."/>
        </authorList>
    </citation>
    <scope>NUCLEOTIDE SEQUENCE</scope>
</reference>
<dbReference type="GO" id="GO:0000012">
    <property type="term" value="P:single strand break repair"/>
    <property type="evidence" value="ECO:0007669"/>
    <property type="project" value="TreeGrafter"/>
</dbReference>
<accession>A0A9N9S3B4</accession>
<evidence type="ECO:0000313" key="5">
    <source>
        <dbReference type="Proteomes" id="UP001153620"/>
    </source>
</evidence>
<organism evidence="4 5">
    <name type="scientific">Chironomus riparius</name>
    <dbReference type="NCBI Taxonomy" id="315576"/>
    <lineage>
        <taxon>Eukaryota</taxon>
        <taxon>Metazoa</taxon>
        <taxon>Ecdysozoa</taxon>
        <taxon>Arthropoda</taxon>
        <taxon>Hexapoda</taxon>
        <taxon>Insecta</taxon>
        <taxon>Pterygota</taxon>
        <taxon>Neoptera</taxon>
        <taxon>Endopterygota</taxon>
        <taxon>Diptera</taxon>
        <taxon>Nematocera</taxon>
        <taxon>Chironomoidea</taxon>
        <taxon>Chironomidae</taxon>
        <taxon>Chironominae</taxon>
        <taxon>Chironomus</taxon>
    </lineage>
</organism>
<evidence type="ECO:0000256" key="2">
    <source>
        <dbReference type="ARBA" id="ARBA00023204"/>
    </source>
</evidence>
<dbReference type="InterPro" id="IPR036265">
    <property type="entry name" value="HIT-like_sf"/>
</dbReference>
<dbReference type="SUPFAM" id="SSF54197">
    <property type="entry name" value="HIT-like"/>
    <property type="match status" value="1"/>
</dbReference>
<protein>
    <recommendedName>
        <fullName evidence="3">Aprataxin C2HE/C2H2/C2HC zinc finger domain-containing protein</fullName>
    </recommendedName>
</protein>
<dbReference type="Proteomes" id="UP001153620">
    <property type="component" value="Chromosome 3"/>
</dbReference>
<dbReference type="AlphaFoldDB" id="A0A9N9S3B4"/>
<keyword evidence="2" id="KW-0234">DNA repair</keyword>
<dbReference type="FunFam" id="3.30.428.10:FF:000004">
    <property type="entry name" value="aprataxin isoform X2"/>
    <property type="match status" value="1"/>
</dbReference>
<dbReference type="PANTHER" id="PTHR12486">
    <property type="entry name" value="APRATAXIN-RELATED"/>
    <property type="match status" value="1"/>
</dbReference>
<evidence type="ECO:0000313" key="4">
    <source>
        <dbReference type="EMBL" id="CAG9807441.1"/>
    </source>
</evidence>
<dbReference type="GO" id="GO:1990165">
    <property type="term" value="F:single-strand break-containing DNA binding"/>
    <property type="evidence" value="ECO:0007669"/>
    <property type="project" value="TreeGrafter"/>
</dbReference>
<dbReference type="GO" id="GO:0005634">
    <property type="term" value="C:nucleus"/>
    <property type="evidence" value="ECO:0007669"/>
    <property type="project" value="TreeGrafter"/>
</dbReference>
<evidence type="ECO:0000256" key="1">
    <source>
        <dbReference type="ARBA" id="ARBA00022763"/>
    </source>
</evidence>
<dbReference type="EMBL" id="OU895879">
    <property type="protein sequence ID" value="CAG9807441.1"/>
    <property type="molecule type" value="Genomic_DNA"/>
</dbReference>
<gene>
    <name evidence="4" type="ORF">CHIRRI_LOCUS10290</name>
</gene>
<proteinExistence type="predicted"/>
<dbReference type="GO" id="GO:0003725">
    <property type="term" value="F:double-stranded RNA binding"/>
    <property type="evidence" value="ECO:0007669"/>
    <property type="project" value="TreeGrafter"/>
</dbReference>
<dbReference type="InterPro" id="IPR032566">
    <property type="entry name" value="Znf-C2HE"/>
</dbReference>
<dbReference type="InterPro" id="IPR019808">
    <property type="entry name" value="Histidine_triad_CS"/>
</dbReference>
<dbReference type="PROSITE" id="PS00892">
    <property type="entry name" value="HIT_1"/>
    <property type="match status" value="1"/>
</dbReference>
<dbReference type="PANTHER" id="PTHR12486:SF4">
    <property type="entry name" value="APRATAXIN"/>
    <property type="match status" value="1"/>
</dbReference>
<dbReference type="Gene3D" id="3.30.428.10">
    <property type="entry name" value="HIT-like"/>
    <property type="match status" value="1"/>
</dbReference>
<sequence length="222" mass="25824">MLFLNRLNSFVLKKLKLILNRDIIMYSDWSYGLIKVVNEKRNILLQSETLAVIRDSFPKATFHFLVIPFDDDLDTIYDLNDGHLDLIDEFELLGINVVEATGNKVENFAFGFHAKPSMRRLHLHVVSKDFNSQCLKHKKHWNSFNTDFLVPVEKVRNELKSNGHVQQLSDETLQKLINTPLKCNTCSYIPKHMPDLKKHLITHLPNYIDKNSSFLSLFEKNG</sequence>
<evidence type="ECO:0000259" key="3">
    <source>
        <dbReference type="Pfam" id="PF16278"/>
    </source>
</evidence>
<keyword evidence="1" id="KW-0227">DNA damage</keyword>
<name>A0A9N9S3B4_9DIPT</name>
<feature type="domain" description="Aprataxin C2HE/C2H2/C2HC zinc finger" evidence="3">
    <location>
        <begin position="145"/>
        <end position="204"/>
    </location>
</feature>
<dbReference type="GO" id="GO:0003697">
    <property type="term" value="F:single-stranded DNA binding"/>
    <property type="evidence" value="ECO:0007669"/>
    <property type="project" value="TreeGrafter"/>
</dbReference>
<dbReference type="OrthoDB" id="3512845at2759"/>
<keyword evidence="5" id="KW-1185">Reference proteome</keyword>
<dbReference type="Pfam" id="PF11969">
    <property type="entry name" value="DcpS_C"/>
    <property type="match status" value="1"/>
</dbReference>
<dbReference type="GO" id="GO:0033699">
    <property type="term" value="F:DNA 5'-adenosine monophosphate hydrolase activity"/>
    <property type="evidence" value="ECO:0007669"/>
    <property type="project" value="TreeGrafter"/>
</dbReference>
<reference evidence="4" key="1">
    <citation type="submission" date="2022-01" db="EMBL/GenBank/DDBJ databases">
        <authorList>
            <person name="King R."/>
        </authorList>
    </citation>
    <scope>NUCLEOTIDE SEQUENCE</scope>
</reference>
<dbReference type="GO" id="GO:0030983">
    <property type="term" value="F:mismatched DNA binding"/>
    <property type="evidence" value="ECO:0007669"/>
    <property type="project" value="TreeGrafter"/>
</dbReference>
<dbReference type="Pfam" id="PF16278">
    <property type="entry name" value="zf-C2HE"/>
    <property type="match status" value="1"/>
</dbReference>